<accession>A0A2N1NMP4</accession>
<dbReference type="EMBL" id="LLXL01000265">
    <property type="protein sequence ID" value="PKK75121.1"/>
    <property type="molecule type" value="Genomic_DNA"/>
</dbReference>
<protein>
    <submittedName>
        <fullName evidence="2">Uncharacterized protein</fullName>
    </submittedName>
</protein>
<gene>
    <name evidence="2" type="ORF">RhiirC2_257225</name>
</gene>
<evidence type="ECO:0000256" key="1">
    <source>
        <dbReference type="SAM" id="Phobius"/>
    </source>
</evidence>
<name>A0A2N1NMP4_9GLOM</name>
<keyword evidence="1" id="KW-0812">Transmembrane</keyword>
<reference evidence="2 3" key="1">
    <citation type="submission" date="2016-04" db="EMBL/GenBank/DDBJ databases">
        <title>Genome analyses suggest a sexual origin of heterokaryosis in a supposedly ancient asexual fungus.</title>
        <authorList>
            <person name="Ropars J."/>
            <person name="Sedzielewska K."/>
            <person name="Noel J."/>
            <person name="Charron P."/>
            <person name="Farinelli L."/>
            <person name="Marton T."/>
            <person name="Kruger M."/>
            <person name="Pelin A."/>
            <person name="Brachmann A."/>
            <person name="Corradi N."/>
        </authorList>
    </citation>
    <scope>NUCLEOTIDE SEQUENCE [LARGE SCALE GENOMIC DNA]</scope>
    <source>
        <strain evidence="2 3">C2</strain>
    </source>
</reference>
<reference evidence="2 3" key="2">
    <citation type="submission" date="2017-10" db="EMBL/GenBank/DDBJ databases">
        <title>Extensive intraspecific genome diversity in a model arbuscular mycorrhizal fungus.</title>
        <authorList>
            <person name="Chen E.C.H."/>
            <person name="Morin E."/>
            <person name="Baudet D."/>
            <person name="Noel J."/>
            <person name="Ndikumana S."/>
            <person name="Charron P."/>
            <person name="St-Onge C."/>
            <person name="Giorgi J."/>
            <person name="Grigoriev I.V."/>
            <person name="Roux C."/>
            <person name="Martin F.M."/>
            <person name="Corradi N."/>
        </authorList>
    </citation>
    <scope>NUCLEOTIDE SEQUENCE [LARGE SCALE GENOMIC DNA]</scope>
    <source>
        <strain evidence="2 3">C2</strain>
    </source>
</reference>
<sequence>MFLRLSFICTARIKCNMHIMHIFIQHGYDKIYVNFFFFVVYNVNYYCSGKSICWMTTFFFFFRVMQLAKGRMMDEKKPEGKFFF</sequence>
<keyword evidence="1" id="KW-0472">Membrane</keyword>
<organism evidence="2 3">
    <name type="scientific">Rhizophagus irregularis</name>
    <dbReference type="NCBI Taxonomy" id="588596"/>
    <lineage>
        <taxon>Eukaryota</taxon>
        <taxon>Fungi</taxon>
        <taxon>Fungi incertae sedis</taxon>
        <taxon>Mucoromycota</taxon>
        <taxon>Glomeromycotina</taxon>
        <taxon>Glomeromycetes</taxon>
        <taxon>Glomerales</taxon>
        <taxon>Glomeraceae</taxon>
        <taxon>Rhizophagus</taxon>
    </lineage>
</organism>
<evidence type="ECO:0000313" key="3">
    <source>
        <dbReference type="Proteomes" id="UP000233469"/>
    </source>
</evidence>
<dbReference type="Proteomes" id="UP000233469">
    <property type="component" value="Unassembled WGS sequence"/>
</dbReference>
<comment type="caution">
    <text evidence="2">The sequence shown here is derived from an EMBL/GenBank/DDBJ whole genome shotgun (WGS) entry which is preliminary data.</text>
</comment>
<feature type="transmembrane region" description="Helical" evidence="1">
    <location>
        <begin position="43"/>
        <end position="62"/>
    </location>
</feature>
<proteinExistence type="predicted"/>
<evidence type="ECO:0000313" key="2">
    <source>
        <dbReference type="EMBL" id="PKK75121.1"/>
    </source>
</evidence>
<keyword evidence="1" id="KW-1133">Transmembrane helix</keyword>
<dbReference type="AlphaFoldDB" id="A0A2N1NMP4"/>